<name>A0ABV2XLU5_9ACTN</name>
<sequence length="139" mass="15770">MEFATCTYQEFAPSMGAPIRTTAGHPRFPLGYELAGHAKLITPTRDLLAQNLPQDAYEFSYRRILNSYGIDRIHAELAGLAARNGGARLVLLCFDRYDKLKPPNDWCHREFFAKWWLEQTGEEIPELGSRKGSPQGGLW</sequence>
<keyword evidence="2" id="KW-1185">Reference proteome</keyword>
<dbReference type="Proteomes" id="UP001550603">
    <property type="component" value="Unassembled WGS sequence"/>
</dbReference>
<accession>A0ABV2XLU5</accession>
<organism evidence="1 2">
    <name type="scientific">Streptomyces olindensis</name>
    <dbReference type="NCBI Taxonomy" id="358823"/>
    <lineage>
        <taxon>Bacteria</taxon>
        <taxon>Bacillati</taxon>
        <taxon>Actinomycetota</taxon>
        <taxon>Actinomycetes</taxon>
        <taxon>Kitasatosporales</taxon>
        <taxon>Streptomycetaceae</taxon>
        <taxon>Streptomyces</taxon>
    </lineage>
</organism>
<evidence type="ECO:0000313" key="2">
    <source>
        <dbReference type="Proteomes" id="UP001550603"/>
    </source>
</evidence>
<reference evidence="1 2" key="1">
    <citation type="submission" date="2024-06" db="EMBL/GenBank/DDBJ databases">
        <title>The Natural Products Discovery Center: Release of the First 8490 Sequenced Strains for Exploring Actinobacteria Biosynthetic Diversity.</title>
        <authorList>
            <person name="Kalkreuter E."/>
            <person name="Kautsar S.A."/>
            <person name="Yang D."/>
            <person name="Bader C.D."/>
            <person name="Teijaro C.N."/>
            <person name="Fluegel L."/>
            <person name="Davis C.M."/>
            <person name="Simpson J.R."/>
            <person name="Lauterbach L."/>
            <person name="Steele A.D."/>
            <person name="Gui C."/>
            <person name="Meng S."/>
            <person name="Li G."/>
            <person name="Viehrig K."/>
            <person name="Ye F."/>
            <person name="Su P."/>
            <person name="Kiefer A.F."/>
            <person name="Nichols A."/>
            <person name="Cepeda A.J."/>
            <person name="Yan W."/>
            <person name="Fan B."/>
            <person name="Jiang Y."/>
            <person name="Adhikari A."/>
            <person name="Zheng C.-J."/>
            <person name="Schuster L."/>
            <person name="Cowan T.M."/>
            <person name="Smanski M.J."/>
            <person name="Chevrette M.G."/>
            <person name="De Carvalho L.P.S."/>
            <person name="Shen B."/>
        </authorList>
    </citation>
    <scope>NUCLEOTIDE SEQUENCE [LARGE SCALE GENOMIC DNA]</scope>
    <source>
        <strain evidence="1 2">NPDC019583</strain>
    </source>
</reference>
<evidence type="ECO:0000313" key="1">
    <source>
        <dbReference type="EMBL" id="MEU2264976.1"/>
    </source>
</evidence>
<protein>
    <submittedName>
        <fullName evidence="1">Uncharacterized protein</fullName>
    </submittedName>
</protein>
<gene>
    <name evidence="1" type="ORF">ABZ568_00680</name>
</gene>
<comment type="caution">
    <text evidence="1">The sequence shown here is derived from an EMBL/GenBank/DDBJ whole genome shotgun (WGS) entry which is preliminary data.</text>
</comment>
<dbReference type="RefSeq" id="WP_359784346.1">
    <property type="nucleotide sequence ID" value="NZ_JBEYBN010000001.1"/>
</dbReference>
<dbReference type="EMBL" id="JBEYBN010000001">
    <property type="protein sequence ID" value="MEU2264976.1"/>
    <property type="molecule type" value="Genomic_DNA"/>
</dbReference>
<proteinExistence type="predicted"/>